<feature type="compositionally biased region" description="Pro residues" evidence="1">
    <location>
        <begin position="1"/>
        <end position="11"/>
    </location>
</feature>
<evidence type="ECO:0000256" key="1">
    <source>
        <dbReference type="SAM" id="MobiDB-lite"/>
    </source>
</evidence>
<evidence type="ECO:0000313" key="3">
    <source>
        <dbReference type="Proteomes" id="UP000478148"/>
    </source>
</evidence>
<feature type="region of interest" description="Disordered" evidence="1">
    <location>
        <begin position="1"/>
        <end position="22"/>
    </location>
</feature>
<organism evidence="2 3">
    <name type="scientific">Verrucosispora sioxanthis</name>
    <dbReference type="NCBI Taxonomy" id="2499994"/>
    <lineage>
        <taxon>Bacteria</taxon>
        <taxon>Bacillati</taxon>
        <taxon>Actinomycetota</taxon>
        <taxon>Actinomycetes</taxon>
        <taxon>Micromonosporales</taxon>
        <taxon>Micromonosporaceae</taxon>
        <taxon>Micromonospora</taxon>
    </lineage>
</organism>
<dbReference type="AlphaFoldDB" id="A0A6M1L9U7"/>
<dbReference type="Proteomes" id="UP000478148">
    <property type="component" value="Unassembled WGS sequence"/>
</dbReference>
<dbReference type="InterPro" id="IPR006311">
    <property type="entry name" value="TAT_signal"/>
</dbReference>
<protein>
    <submittedName>
        <fullName evidence="2">Uncharacterized protein</fullName>
    </submittedName>
</protein>
<accession>A0A6M1L9U7</accession>
<proteinExistence type="predicted"/>
<name>A0A6M1L9U7_9ACTN</name>
<dbReference type="InterPro" id="IPR011044">
    <property type="entry name" value="Quino_amine_DH_bsu"/>
</dbReference>
<dbReference type="PROSITE" id="PS51318">
    <property type="entry name" value="TAT"/>
    <property type="match status" value="1"/>
</dbReference>
<gene>
    <name evidence="2" type="ORF">ENC19_21595</name>
</gene>
<evidence type="ECO:0000313" key="2">
    <source>
        <dbReference type="EMBL" id="NGM15051.1"/>
    </source>
</evidence>
<comment type="caution">
    <text evidence="2">The sequence shown here is derived from an EMBL/GenBank/DDBJ whole genome shotgun (WGS) entry which is preliminary data.</text>
</comment>
<dbReference type="Gene3D" id="2.130.10.10">
    <property type="entry name" value="YVTN repeat-like/Quinoprotein amine dehydrogenase"/>
    <property type="match status" value="1"/>
</dbReference>
<dbReference type="EMBL" id="SAIY01000008">
    <property type="protein sequence ID" value="NGM15051.1"/>
    <property type="molecule type" value="Genomic_DNA"/>
</dbReference>
<reference evidence="2 3" key="1">
    <citation type="submission" date="2020-02" db="EMBL/GenBank/DDBJ databases">
        <title>Draft Genome Sequence of Verrucosispora sp. Strain CWR15, Isolated from Gulf of Mexico Sponge.</title>
        <authorList>
            <person name="Kennedy S.J."/>
            <person name="Cella E."/>
            <person name="Azarian T."/>
            <person name="Baker B.J."/>
            <person name="Shaw L.N."/>
        </authorList>
    </citation>
    <scope>NUCLEOTIDE SEQUENCE [LARGE SCALE GENOMIC DNA]</scope>
    <source>
        <strain evidence="2 3">CWR15</strain>
    </source>
</reference>
<dbReference type="InterPro" id="IPR015943">
    <property type="entry name" value="WD40/YVTN_repeat-like_dom_sf"/>
</dbReference>
<keyword evidence="3" id="KW-1185">Reference proteome</keyword>
<sequence length="445" mass="46570">MGSPLLTPPRPNGFHQVEGEPGPLRRCHRVMMANTTISRRTLLTTLAGVGAATLVGCDSTPAAADPLPDPLLVTLDGGLTVLRGTDRQSIGAGVATADGRLVWTAVADGADTLLWRVDAGRGNASERVRLPGRWVPQTTSTDGTRLALTTEHLSATGDRPAGRDQTLVLIADAAGVRQRLRLPGTVVPEAFTHDLAGLFVLEWLPPAAPDRYRVRLVDLATGVAGPLLTRAKTAVPPGAEEEMRGDGRQAVLAPNRTVLYTLYTHQPDHQHTRDRISGRPGRDVHAFVHTLHLEQRWAYCVDLPHPFGEGGADGHTMAITPDGGRLYVADVGSGAVAEISTEELTVRRVAALAAGGAPAYAAASTERLFLGAGTAVRTVDLTGLAVTAERATADPVGGLVLSADGTRLYLGQRAAVCWQDPVTGGELGRAAVPGLVGLHGPARPA</sequence>
<dbReference type="SUPFAM" id="SSF50969">
    <property type="entry name" value="YVTN repeat-like/Quinoprotein amine dehydrogenase"/>
    <property type="match status" value="1"/>
</dbReference>